<evidence type="ECO:0000313" key="5">
    <source>
        <dbReference type="Proteomes" id="UP001064087"/>
    </source>
</evidence>
<keyword evidence="4" id="KW-0808">Transferase</keyword>
<dbReference type="SUPFAM" id="SSF55729">
    <property type="entry name" value="Acyl-CoA N-acyltransferases (Nat)"/>
    <property type="match status" value="1"/>
</dbReference>
<feature type="domain" description="Core-binding (CB)" evidence="3">
    <location>
        <begin position="164"/>
        <end position="248"/>
    </location>
</feature>
<evidence type="ECO:0000313" key="4">
    <source>
        <dbReference type="EMBL" id="UXX81849.1"/>
    </source>
</evidence>
<gene>
    <name evidence="4" type="ORF">N7U68_12010</name>
</gene>
<dbReference type="InterPro" id="IPR016181">
    <property type="entry name" value="Acyl_CoA_acyltransferase"/>
</dbReference>
<sequence length="388" mass="44402">MIDTLTAFDRLERDWRALEVLDPEGTVFLSWAWLRQAFAANPDRWRVLGVKASGNYVGFFPLKYRVHWSRANNELHSEIEAGGRLLWSEYTGFLCDPAHEAQTIALIAHTLQGMPWSRLSLRYEASMRRARRFADAFGTDLFDVQWPEYRINRGETDNLLCPQVSLPQEFETYMQESLSRNTRQKLRRLMRNHLDTGEVEITNAGSDDFEDALHHLLEFWVSKWVPSKGAATAQKVAANYAQILRAAQSLGLLYMPILWRGETPLGVLGHILDPQMRRVHFIVAGRSEDADAPYVGHLLHAHSIRWAIENGYEIYDFCHGNEAYKYSFGATDNRVNYLTIRPRDTAALDQSFDPICNAEALRRALQYVEAGQNGRARTICARLADLLG</sequence>
<proteinExistence type="predicted"/>
<evidence type="ECO:0000256" key="1">
    <source>
        <dbReference type="ARBA" id="ARBA00022908"/>
    </source>
</evidence>
<organism evidence="4 5">
    <name type="scientific">Roseovarius pelagicus</name>
    <dbReference type="NCBI Taxonomy" id="2980108"/>
    <lineage>
        <taxon>Bacteria</taxon>
        <taxon>Pseudomonadati</taxon>
        <taxon>Pseudomonadota</taxon>
        <taxon>Alphaproteobacteria</taxon>
        <taxon>Rhodobacterales</taxon>
        <taxon>Roseobacteraceae</taxon>
        <taxon>Roseovarius</taxon>
    </lineage>
</organism>
<dbReference type="EC" id="2.3.1.-" evidence="4"/>
<keyword evidence="4" id="KW-0012">Acyltransferase</keyword>
<dbReference type="PROSITE" id="PS51900">
    <property type="entry name" value="CB"/>
    <property type="match status" value="1"/>
</dbReference>
<dbReference type="InterPro" id="IPR044068">
    <property type="entry name" value="CB"/>
</dbReference>
<dbReference type="GO" id="GO:0016746">
    <property type="term" value="F:acyltransferase activity"/>
    <property type="evidence" value="ECO:0007669"/>
    <property type="project" value="UniProtKB-KW"/>
</dbReference>
<evidence type="ECO:0000256" key="2">
    <source>
        <dbReference type="PROSITE-ProRule" id="PRU01248"/>
    </source>
</evidence>
<reference evidence="4" key="1">
    <citation type="submission" date="2022-10" db="EMBL/GenBank/DDBJ databases">
        <title>Roseovarius pelagicus sp. nov., isolated from Arctic seawater.</title>
        <authorList>
            <person name="Hong Y.W."/>
            <person name="Hwang C.Y."/>
        </authorList>
    </citation>
    <scope>NUCLEOTIDE SEQUENCE</scope>
    <source>
        <strain evidence="4">HL-MP18</strain>
    </source>
</reference>
<dbReference type="RefSeq" id="WP_263046953.1">
    <property type="nucleotide sequence ID" value="NZ_CP106738.1"/>
</dbReference>
<keyword evidence="1" id="KW-0229">DNA integration</keyword>
<accession>A0ABY6D7F6</accession>
<dbReference type="Gene3D" id="3.40.630.30">
    <property type="match status" value="1"/>
</dbReference>
<dbReference type="EMBL" id="CP106738">
    <property type="protein sequence ID" value="UXX81849.1"/>
    <property type="molecule type" value="Genomic_DNA"/>
</dbReference>
<dbReference type="InterPro" id="IPR038740">
    <property type="entry name" value="BioF2-like_GNAT_dom"/>
</dbReference>
<dbReference type="Proteomes" id="UP001064087">
    <property type="component" value="Chromosome"/>
</dbReference>
<dbReference type="Pfam" id="PF13480">
    <property type="entry name" value="Acetyltransf_6"/>
    <property type="match status" value="1"/>
</dbReference>
<keyword evidence="5" id="KW-1185">Reference proteome</keyword>
<name>A0ABY6D7F6_9RHOB</name>
<evidence type="ECO:0000259" key="3">
    <source>
        <dbReference type="PROSITE" id="PS51900"/>
    </source>
</evidence>
<protein>
    <submittedName>
        <fullName evidence="4">GNAT family N-acetyltransferase</fullName>
        <ecNumber evidence="4">2.3.1.-</ecNumber>
    </submittedName>
</protein>
<keyword evidence="2" id="KW-0238">DNA-binding</keyword>